<comment type="caution">
    <text evidence="5">The sequence shown here is derived from an EMBL/GenBank/DDBJ whole genome shotgun (WGS) entry which is preliminary data.</text>
</comment>
<proteinExistence type="predicted"/>
<dbReference type="InterPro" id="IPR009057">
    <property type="entry name" value="Homeodomain-like_sf"/>
</dbReference>
<dbReference type="EMBL" id="BMHY01000002">
    <property type="protein sequence ID" value="GGG59913.1"/>
    <property type="molecule type" value="Genomic_DNA"/>
</dbReference>
<reference evidence="5 6" key="1">
    <citation type="journal article" date="2014" name="Int. J. Syst. Evol. Microbiol.">
        <title>Complete genome sequence of Corynebacterium casei LMG S-19264T (=DSM 44701T), isolated from a smear-ripened cheese.</title>
        <authorList>
            <consortium name="US DOE Joint Genome Institute (JGI-PGF)"/>
            <person name="Walter F."/>
            <person name="Albersmeier A."/>
            <person name="Kalinowski J."/>
            <person name="Ruckert C."/>
        </authorList>
    </citation>
    <scope>NUCLEOTIDE SEQUENCE [LARGE SCALE GENOMIC DNA]</scope>
    <source>
        <strain evidence="5 6">CGMCC 1.15286</strain>
    </source>
</reference>
<feature type="domain" description="HTH araC/xylS-type" evidence="4">
    <location>
        <begin position="170"/>
        <end position="268"/>
    </location>
</feature>
<dbReference type="Gene3D" id="1.10.10.60">
    <property type="entry name" value="Homeodomain-like"/>
    <property type="match status" value="2"/>
</dbReference>
<dbReference type="InterPro" id="IPR018062">
    <property type="entry name" value="HTH_AraC-typ_CS"/>
</dbReference>
<evidence type="ECO:0000313" key="6">
    <source>
        <dbReference type="Proteomes" id="UP000600247"/>
    </source>
</evidence>
<keyword evidence="6" id="KW-1185">Reference proteome</keyword>
<dbReference type="InterPro" id="IPR018060">
    <property type="entry name" value="HTH_AraC"/>
</dbReference>
<evidence type="ECO:0000256" key="3">
    <source>
        <dbReference type="ARBA" id="ARBA00023163"/>
    </source>
</evidence>
<dbReference type="AlphaFoldDB" id="A0A917GXG3"/>
<keyword evidence="3" id="KW-0804">Transcription</keyword>
<dbReference type="InterPro" id="IPR003313">
    <property type="entry name" value="AraC-bd"/>
</dbReference>
<keyword evidence="1" id="KW-0805">Transcription regulation</keyword>
<name>A0A917GXG3_9BACL</name>
<evidence type="ECO:0000256" key="2">
    <source>
        <dbReference type="ARBA" id="ARBA00023125"/>
    </source>
</evidence>
<dbReference type="SUPFAM" id="SSF46689">
    <property type="entry name" value="Homeodomain-like"/>
    <property type="match status" value="2"/>
</dbReference>
<dbReference type="Pfam" id="PF12833">
    <property type="entry name" value="HTH_18"/>
    <property type="match status" value="1"/>
</dbReference>
<dbReference type="PROSITE" id="PS00041">
    <property type="entry name" value="HTH_ARAC_FAMILY_1"/>
    <property type="match status" value="1"/>
</dbReference>
<dbReference type="PROSITE" id="PS01124">
    <property type="entry name" value="HTH_ARAC_FAMILY_2"/>
    <property type="match status" value="1"/>
</dbReference>
<evidence type="ECO:0000256" key="1">
    <source>
        <dbReference type="ARBA" id="ARBA00023015"/>
    </source>
</evidence>
<dbReference type="Pfam" id="PF02311">
    <property type="entry name" value="AraC_binding"/>
    <property type="match status" value="1"/>
</dbReference>
<protein>
    <submittedName>
        <fullName evidence="5">HTH-type transcriptional activator RhaR</fullName>
    </submittedName>
</protein>
<dbReference type="PANTHER" id="PTHR43280:SF28">
    <property type="entry name" value="HTH-TYPE TRANSCRIPTIONAL ACTIVATOR RHAS"/>
    <property type="match status" value="1"/>
</dbReference>
<dbReference type="Gene3D" id="2.60.120.10">
    <property type="entry name" value="Jelly Rolls"/>
    <property type="match status" value="1"/>
</dbReference>
<gene>
    <name evidence="5" type="primary">rhaR</name>
    <name evidence="5" type="ORF">GCM10010918_11400</name>
</gene>
<dbReference type="GO" id="GO:0003700">
    <property type="term" value="F:DNA-binding transcription factor activity"/>
    <property type="evidence" value="ECO:0007669"/>
    <property type="project" value="InterPro"/>
</dbReference>
<organism evidence="5 6">
    <name type="scientific">Paenibacillus radicis</name>
    <name type="common">ex Gao et al. 2016</name>
    <dbReference type="NCBI Taxonomy" id="1737354"/>
    <lineage>
        <taxon>Bacteria</taxon>
        <taxon>Bacillati</taxon>
        <taxon>Bacillota</taxon>
        <taxon>Bacilli</taxon>
        <taxon>Bacillales</taxon>
        <taxon>Paenibacillaceae</taxon>
        <taxon>Paenibacillus</taxon>
    </lineage>
</organism>
<keyword evidence="2" id="KW-0238">DNA-binding</keyword>
<accession>A0A917GXG3</accession>
<dbReference type="InterPro" id="IPR037923">
    <property type="entry name" value="HTH-like"/>
</dbReference>
<dbReference type="SMART" id="SM00342">
    <property type="entry name" value="HTH_ARAC"/>
    <property type="match status" value="1"/>
</dbReference>
<dbReference type="InterPro" id="IPR014710">
    <property type="entry name" value="RmlC-like_jellyroll"/>
</dbReference>
<sequence>MNHHGLQIQWAARYEYKRGDRLEPHQHRFFQLIYFVDGSGSFTLDQQAVPISPGVFFLIAPGVMHGFAPQGGRASRTLDLKFNLYDDELIDTALGCAGSFMDEDGQIKPLLEQIRSEGDGKQPYYQAISALMLSQLVYNLARKRTLAEPDAASAAGQDKGLTYEPQEAAQRLAAYVEAHFAQDISLNDAAYEIGYSNSYLGRVFRASYGVTFSQYLRQVRVEQAQKLITGTPGSLKTIAWQVGFKTIYHFTRVFKEVEGMSPGEWRQREQAGIRKDIYFD</sequence>
<evidence type="ECO:0000313" key="5">
    <source>
        <dbReference type="EMBL" id="GGG59913.1"/>
    </source>
</evidence>
<evidence type="ECO:0000259" key="4">
    <source>
        <dbReference type="PROSITE" id="PS01124"/>
    </source>
</evidence>
<dbReference type="Proteomes" id="UP000600247">
    <property type="component" value="Unassembled WGS sequence"/>
</dbReference>
<dbReference type="GO" id="GO:0043565">
    <property type="term" value="F:sequence-specific DNA binding"/>
    <property type="evidence" value="ECO:0007669"/>
    <property type="project" value="InterPro"/>
</dbReference>
<dbReference type="PANTHER" id="PTHR43280">
    <property type="entry name" value="ARAC-FAMILY TRANSCRIPTIONAL REGULATOR"/>
    <property type="match status" value="1"/>
</dbReference>
<dbReference type="RefSeq" id="WP_188887992.1">
    <property type="nucleotide sequence ID" value="NZ_BMHY01000002.1"/>
</dbReference>
<dbReference type="SUPFAM" id="SSF51215">
    <property type="entry name" value="Regulatory protein AraC"/>
    <property type="match status" value="1"/>
</dbReference>